<evidence type="ECO:0000313" key="3">
    <source>
        <dbReference type="Proteomes" id="UP000678679"/>
    </source>
</evidence>
<dbReference type="EMBL" id="CP076132">
    <property type="protein sequence ID" value="QWG01959.1"/>
    <property type="molecule type" value="Genomic_DNA"/>
</dbReference>
<feature type="chain" id="PRO_5043376452" evidence="1">
    <location>
        <begin position="21"/>
        <end position="375"/>
    </location>
</feature>
<organism evidence="2 3">
    <name type="scientific">Flammeovirga yaeyamensis</name>
    <dbReference type="NCBI Taxonomy" id="367791"/>
    <lineage>
        <taxon>Bacteria</taxon>
        <taxon>Pseudomonadati</taxon>
        <taxon>Bacteroidota</taxon>
        <taxon>Cytophagia</taxon>
        <taxon>Cytophagales</taxon>
        <taxon>Flammeovirgaceae</taxon>
        <taxon>Flammeovirga</taxon>
    </lineage>
</organism>
<keyword evidence="1" id="KW-0732">Signal</keyword>
<feature type="signal peptide" evidence="1">
    <location>
        <begin position="1"/>
        <end position="20"/>
    </location>
</feature>
<name>A0AAX1N346_9BACT</name>
<protein>
    <submittedName>
        <fullName evidence="2">Uncharacterized protein</fullName>
    </submittedName>
</protein>
<accession>A0AAX1N346</accession>
<evidence type="ECO:0000313" key="2">
    <source>
        <dbReference type="EMBL" id="QWG01959.1"/>
    </source>
</evidence>
<keyword evidence="3" id="KW-1185">Reference proteome</keyword>
<sequence>MLRTLYISLLFLFLLSKSTAQTPKMLWENDDALNIASEIMDCYYHWNFKKADSLLVRYEVMMPKHPSLPLLKALEIYWENSPFDYQNDETVEKMFLHINRCITISESRISKNKYDKEATYFMLLAKSLKARAYNYRGATWKAVNEAKAVYNLTRKGMGYTEELPEFNFSSGIYNYYREFYPEKHPIYKPFLTFFPSGNKDLGVKQLVYSMKSSVFASAEAQKYLMWIYSHTNSQKSVTLAKDMISKYDDNEWLIFESLLVLSNYNMLSDSIINLEILKLSDSKNNFFSLSSKMLLGMKYYEMQDFSQSKKILLETEDKIDQISTRKTYLQPYIFSYLKSIYELEGNQELMKKYQKMASNTMYGDEIMARLYASRQ</sequence>
<reference evidence="2 3" key="1">
    <citation type="submission" date="2021-05" db="EMBL/GenBank/DDBJ databases">
        <title>Comparative genomic studies on the polysaccharide-degrading batcterial strains of the Flammeovirga genus.</title>
        <authorList>
            <person name="Zewei F."/>
            <person name="Zheng Z."/>
            <person name="Yu L."/>
            <person name="Ruyue G."/>
            <person name="Yanhong M."/>
            <person name="Yuanyuan C."/>
            <person name="Jingyan G."/>
            <person name="Wenjun H."/>
        </authorList>
    </citation>
    <scope>NUCLEOTIDE SEQUENCE [LARGE SCALE GENOMIC DNA]</scope>
    <source>
        <strain evidence="2 3">NBRC:100898</strain>
    </source>
</reference>
<dbReference type="RefSeq" id="WP_169666404.1">
    <property type="nucleotide sequence ID" value="NZ_CP076132.1"/>
</dbReference>
<dbReference type="AlphaFoldDB" id="A0AAX1N346"/>
<dbReference type="KEGG" id="fya:KMW28_20365"/>
<proteinExistence type="predicted"/>
<evidence type="ECO:0000256" key="1">
    <source>
        <dbReference type="SAM" id="SignalP"/>
    </source>
</evidence>
<dbReference type="Proteomes" id="UP000678679">
    <property type="component" value="Chromosome 1"/>
</dbReference>
<gene>
    <name evidence="2" type="ORF">KMW28_20365</name>
</gene>